<proteinExistence type="predicted"/>
<accession>A0A4R9LUP1</accession>
<comment type="caution">
    <text evidence="1">The sequence shown here is derived from an EMBL/GenBank/DDBJ whole genome shotgun (WGS) entry which is preliminary data.</text>
</comment>
<reference evidence="1" key="1">
    <citation type="journal article" date="2019" name="PLoS Negl. Trop. Dis.">
        <title>Revisiting the worldwide diversity of Leptospira species in the environment.</title>
        <authorList>
            <person name="Vincent A.T."/>
            <person name="Schiettekatte O."/>
            <person name="Bourhy P."/>
            <person name="Veyrier F.J."/>
            <person name="Picardeau M."/>
        </authorList>
    </citation>
    <scope>NUCLEOTIDE SEQUENCE [LARGE SCALE GENOMIC DNA]</scope>
    <source>
        <strain evidence="1">201300427</strain>
    </source>
</reference>
<name>A0A4R9LUP1_9LEPT</name>
<dbReference type="OrthoDB" id="318816at2"/>
<dbReference type="RefSeq" id="WP_135761660.1">
    <property type="nucleotide sequence ID" value="NZ_RQHW01000065.1"/>
</dbReference>
<evidence type="ECO:0000313" key="1">
    <source>
        <dbReference type="EMBL" id="TGN17602.1"/>
    </source>
</evidence>
<dbReference type="EMBL" id="RQHW01000065">
    <property type="protein sequence ID" value="TGN17602.1"/>
    <property type="molecule type" value="Genomic_DNA"/>
</dbReference>
<protein>
    <submittedName>
        <fullName evidence="1">Uncharacterized protein</fullName>
    </submittedName>
</protein>
<dbReference type="AlphaFoldDB" id="A0A4R9LUP1"/>
<keyword evidence="2" id="KW-1185">Reference proteome</keyword>
<evidence type="ECO:0000313" key="2">
    <source>
        <dbReference type="Proteomes" id="UP000298058"/>
    </source>
</evidence>
<dbReference type="PROSITE" id="PS51257">
    <property type="entry name" value="PROKAR_LIPOPROTEIN"/>
    <property type="match status" value="1"/>
</dbReference>
<dbReference type="Proteomes" id="UP000298058">
    <property type="component" value="Unassembled WGS sequence"/>
</dbReference>
<sequence length="365" mass="41400">MISKFYSLSLSFIILFLISCTADRKLNNPKEGLSGMQCEGIDYYVDEICESEKALLDWAAAYPKYRKLTDLTRPVLYEIMQETDIDHAAAIFYHRAITEPTNRKFIEYVFTKQNELLRKVPDYSKKKLIFAIAPGMFYKDNTEVDADGKLIRAIVKQMGIQEAVIPTDQTGTVDGNGQIICDFVQQNQDKSGIIIGSASKGSGDFKRAMELCGNEPYFAKVSGWFNFGGINKGSLVVNAMMDHWLYSREGKVYFWWKGYNYEGLTSMRAGADAPLGKDLVIPKGLIVVNIVGVPHSQLVTERGRPFYNYLAQFGPNEGLNLLADSYIVGTPLFPSWRNDHYFRVPMPEERIKAFITYIVEKKNIK</sequence>
<gene>
    <name evidence="1" type="ORF">EHS15_16350</name>
</gene>
<organism evidence="1 2">
    <name type="scientific">Leptospira idonii</name>
    <dbReference type="NCBI Taxonomy" id="1193500"/>
    <lineage>
        <taxon>Bacteria</taxon>
        <taxon>Pseudomonadati</taxon>
        <taxon>Spirochaetota</taxon>
        <taxon>Spirochaetia</taxon>
        <taxon>Leptospirales</taxon>
        <taxon>Leptospiraceae</taxon>
        <taxon>Leptospira</taxon>
    </lineage>
</organism>